<dbReference type="EMBL" id="MGFQ01000024">
    <property type="protein sequence ID" value="OGM09244.1"/>
    <property type="molecule type" value="Genomic_DNA"/>
</dbReference>
<comment type="caution">
    <text evidence="2">The sequence shown here is derived from an EMBL/GenBank/DDBJ whole genome shotgun (WGS) entry which is preliminary data.</text>
</comment>
<proteinExistence type="predicted"/>
<sequence>MLRKSLIILSIFLATICFAGEYDSYVDTVQKYYKDISKTSEVIHDWEDGVRKDWGYTLDHFVINFEFYKGMKTTDSNIVITGILVMTGFCYDREGVKVRVVQMRGMAILLSKEGKILKRLSITKPENTRITGWDGLEVKTKI</sequence>
<dbReference type="Proteomes" id="UP000176939">
    <property type="component" value="Unassembled WGS sequence"/>
</dbReference>
<evidence type="ECO:0000256" key="1">
    <source>
        <dbReference type="SAM" id="SignalP"/>
    </source>
</evidence>
<name>A0A1F7X2B9_9BACT</name>
<keyword evidence="1" id="KW-0732">Signal</keyword>
<evidence type="ECO:0008006" key="4">
    <source>
        <dbReference type="Google" id="ProtNLM"/>
    </source>
</evidence>
<accession>A0A1F7X2B9</accession>
<reference evidence="2 3" key="1">
    <citation type="journal article" date="2016" name="Nat. Commun.">
        <title>Thousands of microbial genomes shed light on interconnected biogeochemical processes in an aquifer system.</title>
        <authorList>
            <person name="Anantharaman K."/>
            <person name="Brown C.T."/>
            <person name="Hug L.A."/>
            <person name="Sharon I."/>
            <person name="Castelle C.J."/>
            <person name="Probst A.J."/>
            <person name="Thomas B.C."/>
            <person name="Singh A."/>
            <person name="Wilkins M.J."/>
            <person name="Karaoz U."/>
            <person name="Brodie E.L."/>
            <person name="Williams K.H."/>
            <person name="Hubbard S.S."/>
            <person name="Banfield J.F."/>
        </authorList>
    </citation>
    <scope>NUCLEOTIDE SEQUENCE [LARGE SCALE GENOMIC DNA]</scope>
</reference>
<feature type="chain" id="PRO_5009533687" description="DUF4440 domain-containing protein" evidence="1">
    <location>
        <begin position="20"/>
        <end position="142"/>
    </location>
</feature>
<protein>
    <recommendedName>
        <fullName evidence="4">DUF4440 domain-containing protein</fullName>
    </recommendedName>
</protein>
<feature type="signal peptide" evidence="1">
    <location>
        <begin position="1"/>
        <end position="19"/>
    </location>
</feature>
<gene>
    <name evidence="2" type="ORF">A2Z67_04875</name>
</gene>
<dbReference type="AlphaFoldDB" id="A0A1F7X2B9"/>
<evidence type="ECO:0000313" key="2">
    <source>
        <dbReference type="EMBL" id="OGM09244.1"/>
    </source>
</evidence>
<evidence type="ECO:0000313" key="3">
    <source>
        <dbReference type="Proteomes" id="UP000176939"/>
    </source>
</evidence>
<organism evidence="2 3">
    <name type="scientific">Candidatus Woesebacteria bacterium RBG_13_36_22</name>
    <dbReference type="NCBI Taxonomy" id="1802478"/>
    <lineage>
        <taxon>Bacteria</taxon>
        <taxon>Candidatus Woeseibacteriota</taxon>
    </lineage>
</organism>